<dbReference type="CDD" id="cd00291">
    <property type="entry name" value="SirA_YedF_YeeD"/>
    <property type="match status" value="1"/>
</dbReference>
<proteinExistence type="predicted"/>
<sequence>MQQQVKVDYVYDAGPASCGELIMNIFLKMKGLHKGEIMEVISYDLGAVEDVPAWCRMQGHTLLHTEAKGVIQTHFYIQKERD</sequence>
<dbReference type="Gene3D" id="3.30.110.40">
    <property type="entry name" value="TusA-like domain"/>
    <property type="match status" value="1"/>
</dbReference>
<protein>
    <submittedName>
        <fullName evidence="2">Sulfurtransferase TusA family protein</fullName>
    </submittedName>
</protein>
<organism evidence="2 3">
    <name type="scientific">Anaerobacillus alkaliphilus</name>
    <dbReference type="NCBI Taxonomy" id="1548597"/>
    <lineage>
        <taxon>Bacteria</taxon>
        <taxon>Bacillati</taxon>
        <taxon>Bacillota</taxon>
        <taxon>Bacilli</taxon>
        <taxon>Bacillales</taxon>
        <taxon>Bacillaceae</taxon>
        <taxon>Anaerobacillus</taxon>
    </lineage>
</organism>
<keyword evidence="2" id="KW-0808">Transferase</keyword>
<dbReference type="OrthoDB" id="9800872at2"/>
<comment type="caution">
    <text evidence="2">The sequence shown here is derived from an EMBL/GenBank/DDBJ whole genome shotgun (WGS) entry which is preliminary data.</text>
</comment>
<evidence type="ECO:0000259" key="1">
    <source>
        <dbReference type="Pfam" id="PF01206"/>
    </source>
</evidence>
<dbReference type="InterPro" id="IPR036868">
    <property type="entry name" value="TusA-like_sf"/>
</dbReference>
<gene>
    <name evidence="2" type="ORF">DS745_10405</name>
</gene>
<dbReference type="Pfam" id="PF01206">
    <property type="entry name" value="TusA"/>
    <property type="match status" value="1"/>
</dbReference>
<dbReference type="EMBL" id="QOUX01000033">
    <property type="protein sequence ID" value="RXJ01363.1"/>
    <property type="molecule type" value="Genomic_DNA"/>
</dbReference>
<dbReference type="Proteomes" id="UP000290649">
    <property type="component" value="Unassembled WGS sequence"/>
</dbReference>
<dbReference type="AlphaFoldDB" id="A0A4Q0VSU3"/>
<feature type="domain" description="UPF0033" evidence="1">
    <location>
        <begin position="11"/>
        <end position="79"/>
    </location>
</feature>
<reference evidence="2 3" key="1">
    <citation type="journal article" date="2019" name="Int. J. Syst. Evol. Microbiol.">
        <title>Anaerobacillus alkaliphilus sp. nov., a novel alkaliphilic and moderately halophilic bacterium.</title>
        <authorList>
            <person name="Borsodi A.K."/>
            <person name="Aszalos J.M."/>
            <person name="Bihari P."/>
            <person name="Nagy I."/>
            <person name="Schumann P."/>
            <person name="Sproer C."/>
            <person name="Kovacs A.L."/>
            <person name="Boka K."/>
            <person name="Dobosy P."/>
            <person name="Ovari M."/>
            <person name="Szili-Kovacs T."/>
            <person name="Toth E."/>
        </authorList>
    </citation>
    <scope>NUCLEOTIDE SEQUENCE [LARGE SCALE GENOMIC DNA]</scope>
    <source>
        <strain evidence="2 3">B16-10</strain>
    </source>
</reference>
<dbReference type="GO" id="GO:0016740">
    <property type="term" value="F:transferase activity"/>
    <property type="evidence" value="ECO:0007669"/>
    <property type="project" value="UniProtKB-KW"/>
</dbReference>
<name>A0A4Q0VSU3_9BACI</name>
<accession>A0A4Q0VSU3</accession>
<evidence type="ECO:0000313" key="3">
    <source>
        <dbReference type="Proteomes" id="UP000290649"/>
    </source>
</evidence>
<dbReference type="SUPFAM" id="SSF64307">
    <property type="entry name" value="SirA-like"/>
    <property type="match status" value="1"/>
</dbReference>
<dbReference type="InterPro" id="IPR001455">
    <property type="entry name" value="TusA-like"/>
</dbReference>
<evidence type="ECO:0000313" key="2">
    <source>
        <dbReference type="EMBL" id="RXJ01363.1"/>
    </source>
</evidence>
<keyword evidence="3" id="KW-1185">Reference proteome</keyword>